<accession>A0A5E4BM05</accession>
<dbReference type="GO" id="GO:0004984">
    <property type="term" value="F:olfactory receptor activity"/>
    <property type="evidence" value="ECO:0007669"/>
    <property type="project" value="InterPro"/>
</dbReference>
<keyword evidence="7" id="KW-1015">Disulfide bond</keyword>
<evidence type="ECO:0000256" key="6">
    <source>
        <dbReference type="ARBA" id="ARBA00023136"/>
    </source>
</evidence>
<dbReference type="PANTHER" id="PTHR48002">
    <property type="entry name" value="OLFACTORY RECEPTOR"/>
    <property type="match status" value="1"/>
</dbReference>
<evidence type="ECO:0000256" key="10">
    <source>
        <dbReference type="RuleBase" id="RU000688"/>
    </source>
</evidence>
<name>A0A5E4BM05_MARMO</name>
<dbReference type="SMART" id="SM01381">
    <property type="entry name" value="7TM_GPCR_Srsx"/>
    <property type="match status" value="1"/>
</dbReference>
<feature type="transmembrane region" description="Helical" evidence="11">
    <location>
        <begin position="30"/>
        <end position="53"/>
    </location>
</feature>
<feature type="domain" description="G-protein coupled receptors family 1 profile" evidence="12">
    <location>
        <begin position="242"/>
        <end position="488"/>
    </location>
</feature>
<keyword evidence="14" id="KW-1185">Reference proteome</keyword>
<evidence type="ECO:0000259" key="12">
    <source>
        <dbReference type="PROSITE" id="PS50262"/>
    </source>
</evidence>
<feature type="transmembrane region" description="Helical" evidence="11">
    <location>
        <begin position="677"/>
        <end position="696"/>
    </location>
</feature>
<feature type="transmembrane region" description="Helical" evidence="11">
    <location>
        <begin position="299"/>
        <end position="321"/>
    </location>
</feature>
<dbReference type="SUPFAM" id="SSF81321">
    <property type="entry name" value="Family A G protein-coupled receptor-like"/>
    <property type="match status" value="3"/>
</dbReference>
<feature type="transmembrane region" description="Helical" evidence="11">
    <location>
        <begin position="438"/>
        <end position="459"/>
    </location>
</feature>
<dbReference type="EMBL" id="CABDUW010000491">
    <property type="protein sequence ID" value="VTJ70100.1"/>
    <property type="molecule type" value="Genomic_DNA"/>
</dbReference>
<evidence type="ECO:0000313" key="13">
    <source>
        <dbReference type="EMBL" id="VTJ70100.1"/>
    </source>
</evidence>
<comment type="caution">
    <text evidence="13">The sequence shown here is derived from an EMBL/GenBank/DDBJ whole genome shotgun (WGS) entry which is preliminary data.</text>
</comment>
<dbReference type="InterPro" id="IPR000276">
    <property type="entry name" value="GPCR_Rhodpsn"/>
</dbReference>
<keyword evidence="4 11" id="KW-1133">Transmembrane helix</keyword>
<dbReference type="GO" id="GO:0004930">
    <property type="term" value="F:G protein-coupled receptor activity"/>
    <property type="evidence" value="ECO:0007669"/>
    <property type="project" value="UniProtKB-KW"/>
</dbReference>
<dbReference type="Pfam" id="PF13853">
    <property type="entry name" value="7tm_4"/>
    <property type="match status" value="4"/>
</dbReference>
<sequence>MVLLIAMAFDRYVAICKPLHYLTIMSPRTCIFILVVAWILGLIHSVAQLAFVVDLPFCGPNVLDSFYCDLPQLIKLACTKTDRLEFMVTANSGLISVGSFFILIISYIFILVTVRKHSSGGLSKALSTLSVHVTVVVLFFGPLIFFYTWPFPSSHVDKFLAILDAVLTPFLNPVIYTFRNKEMKAAMRKLFYQLEAPPTKPMDGANHSVVSEFVFLGLTNSRGIQLLLFVFSSMFYVASITGNSLIVFTVASETQLHSPMYFLLANLSFVDLGFSSVISPKMIYDLFRKHKVISFRGCITQIFFIHLIGGVEMVLLIAMAFDRYVAICKPLHYLTIMSPWMCIFFLVAAWVVGLIHSVVQLLFVVKLPFCGPNELDSFYCDLPGFIKLACTDTYRLELMVTANSGFISVGSFFILIISYVVIILTVQKHSSAGSSKALSTLSAHITVVVLFFGPLIFFYTWPSPSTHLDKFLAFFDAVLTPFLNPVIYTLRNQEMKVAMRRICRQLEAPPTKSMDGANHSVVSEFVFLGLTNSWANLSFIDLGVSSVSSPKMIYDLFRKRKVISFRGCITQIFFIHLIGGVEMVLLIAMAFDRYVAIYTYRLELMVTANSGFISVGSFFILIISYVVIILTVQKHSSADYSKALSTLSAHITVVVLFFGPLIFFYTWPSPSTHLDKFLAFFDAVLTPFLNPVIYTLRNQEMKVAMRRICRQLVSYGKLS</sequence>
<gene>
    <name evidence="13" type="ORF">MONAX_5E015784</name>
</gene>
<comment type="similarity">
    <text evidence="2 10">Belongs to the G-protein coupled receptor 1 family.</text>
</comment>
<evidence type="ECO:0000256" key="2">
    <source>
        <dbReference type="ARBA" id="ARBA00010663"/>
    </source>
</evidence>
<evidence type="ECO:0000256" key="7">
    <source>
        <dbReference type="ARBA" id="ARBA00023157"/>
    </source>
</evidence>
<protein>
    <recommendedName>
        <fullName evidence="12">G-protein coupled receptors family 1 profile domain-containing protein</fullName>
    </recommendedName>
</protein>
<dbReference type="FunFam" id="1.20.1070.10:FF:000012">
    <property type="entry name" value="Olfactory receptor"/>
    <property type="match status" value="2"/>
</dbReference>
<feature type="domain" description="G-protein coupled receptors family 1 profile" evidence="12">
    <location>
        <begin position="535"/>
        <end position="719"/>
    </location>
</feature>
<feature type="transmembrane region" description="Helical" evidence="11">
    <location>
        <begin position="341"/>
        <end position="365"/>
    </location>
</feature>
<dbReference type="PROSITE" id="PS00237">
    <property type="entry name" value="G_PROTEIN_RECEP_F1_1"/>
    <property type="match status" value="2"/>
</dbReference>
<dbReference type="PRINTS" id="PR00237">
    <property type="entry name" value="GPCRRHODOPSN"/>
</dbReference>
<keyword evidence="6 11" id="KW-0472">Membrane</keyword>
<dbReference type="InterPro" id="IPR050427">
    <property type="entry name" value="Olfactory_Receptors"/>
</dbReference>
<feature type="transmembrane region" description="Helical" evidence="11">
    <location>
        <begin position="611"/>
        <end position="632"/>
    </location>
</feature>
<feature type="transmembrane region" description="Helical" evidence="11">
    <location>
        <begin position="126"/>
        <end position="147"/>
    </location>
</feature>
<feature type="transmembrane region" description="Helical" evidence="11">
    <location>
        <begin position="226"/>
        <end position="248"/>
    </location>
</feature>
<dbReference type="AlphaFoldDB" id="A0A5E4BM05"/>
<dbReference type="Proteomes" id="UP000335636">
    <property type="component" value="Unassembled WGS sequence"/>
</dbReference>
<reference evidence="13" key="1">
    <citation type="submission" date="2019-04" db="EMBL/GenBank/DDBJ databases">
        <authorList>
            <person name="Alioto T."/>
            <person name="Alioto T."/>
        </authorList>
    </citation>
    <scope>NUCLEOTIDE SEQUENCE [LARGE SCALE GENOMIC DNA]</scope>
</reference>
<dbReference type="PROSITE" id="PS50262">
    <property type="entry name" value="G_PROTEIN_RECEP_F1_2"/>
    <property type="match status" value="3"/>
</dbReference>
<dbReference type="CDD" id="cd15226">
    <property type="entry name" value="7tmA_OR4-like"/>
    <property type="match status" value="1"/>
</dbReference>
<feature type="transmembrane region" description="Helical" evidence="11">
    <location>
        <begin position="159"/>
        <end position="178"/>
    </location>
</feature>
<evidence type="ECO:0000256" key="5">
    <source>
        <dbReference type="ARBA" id="ARBA00023040"/>
    </source>
</evidence>
<dbReference type="InterPro" id="IPR017452">
    <property type="entry name" value="GPCR_Rhodpsn_7TM"/>
</dbReference>
<evidence type="ECO:0000313" key="14">
    <source>
        <dbReference type="Proteomes" id="UP000335636"/>
    </source>
</evidence>
<evidence type="ECO:0000256" key="9">
    <source>
        <dbReference type="ARBA" id="ARBA00023224"/>
    </source>
</evidence>
<keyword evidence="3 10" id="KW-0812">Transmembrane</keyword>
<dbReference type="Gene3D" id="1.20.1070.10">
    <property type="entry name" value="Rhodopsin 7-helix transmembrane proteins"/>
    <property type="match status" value="4"/>
</dbReference>
<feature type="transmembrane region" description="Helical" evidence="11">
    <location>
        <begin position="93"/>
        <end position="114"/>
    </location>
</feature>
<evidence type="ECO:0000256" key="3">
    <source>
        <dbReference type="ARBA" id="ARBA00022692"/>
    </source>
</evidence>
<keyword evidence="8 10" id="KW-0675">Receptor</keyword>
<dbReference type="PRINTS" id="PR00245">
    <property type="entry name" value="OLFACTORYR"/>
</dbReference>
<feature type="transmembrane region" description="Helical" evidence="11">
    <location>
        <begin position="644"/>
        <end position="665"/>
    </location>
</feature>
<comment type="subcellular location">
    <subcellularLocation>
        <location evidence="1">Membrane</location>
        <topology evidence="1">Multi-pass membrane protein</topology>
    </subcellularLocation>
</comment>
<feature type="transmembrane region" description="Helical" evidence="11">
    <location>
        <begin position="471"/>
        <end position="490"/>
    </location>
</feature>
<keyword evidence="5 10" id="KW-0297">G-protein coupled receptor</keyword>
<feature type="transmembrane region" description="Helical" evidence="11">
    <location>
        <begin position="406"/>
        <end position="426"/>
    </location>
</feature>
<proteinExistence type="inferred from homology"/>
<dbReference type="GO" id="GO:0005886">
    <property type="term" value="C:plasma membrane"/>
    <property type="evidence" value="ECO:0007669"/>
    <property type="project" value="UniProtKB-ARBA"/>
</dbReference>
<keyword evidence="9 10" id="KW-0807">Transducer</keyword>
<evidence type="ECO:0000256" key="8">
    <source>
        <dbReference type="ARBA" id="ARBA00023170"/>
    </source>
</evidence>
<dbReference type="InterPro" id="IPR000725">
    <property type="entry name" value="Olfact_rcpt"/>
</dbReference>
<feature type="domain" description="G-protein coupled receptors family 1 profile" evidence="12">
    <location>
        <begin position="1"/>
        <end position="176"/>
    </location>
</feature>
<evidence type="ECO:0000256" key="1">
    <source>
        <dbReference type="ARBA" id="ARBA00004141"/>
    </source>
</evidence>
<feature type="transmembrane region" description="Helical" evidence="11">
    <location>
        <begin position="568"/>
        <end position="591"/>
    </location>
</feature>
<evidence type="ECO:0000256" key="4">
    <source>
        <dbReference type="ARBA" id="ARBA00022989"/>
    </source>
</evidence>
<organism evidence="13 14">
    <name type="scientific">Marmota monax</name>
    <name type="common">Woodchuck</name>
    <dbReference type="NCBI Taxonomy" id="9995"/>
    <lineage>
        <taxon>Eukaryota</taxon>
        <taxon>Metazoa</taxon>
        <taxon>Chordata</taxon>
        <taxon>Craniata</taxon>
        <taxon>Vertebrata</taxon>
        <taxon>Euteleostomi</taxon>
        <taxon>Mammalia</taxon>
        <taxon>Eutheria</taxon>
        <taxon>Euarchontoglires</taxon>
        <taxon>Glires</taxon>
        <taxon>Rodentia</taxon>
        <taxon>Sciuromorpha</taxon>
        <taxon>Sciuridae</taxon>
        <taxon>Xerinae</taxon>
        <taxon>Marmotini</taxon>
        <taxon>Marmota</taxon>
    </lineage>
</organism>
<evidence type="ECO:0000256" key="11">
    <source>
        <dbReference type="SAM" id="Phobius"/>
    </source>
</evidence>